<reference evidence="1" key="1">
    <citation type="submission" date="2020-06" db="EMBL/GenBank/DDBJ databases">
        <authorList>
            <person name="Ji K."/>
            <person name="Li J."/>
        </authorList>
    </citation>
    <scope>NUCLEOTIDE SEQUENCE</scope>
    <source>
        <strain evidence="1">JKM2019</strain>
        <tissue evidence="1">Whole body</tissue>
    </source>
</reference>
<sequence length="585" mass="70097">MLGKKTIIKRRRQNITISFYDDNDEKNFQHFHRELFILSIFNAHYISWIRNQDCHQDFDERIASILVQVVDIYRLHLQDIRLLQWLDDCDENRSQFLSWLFHHSIESSFYLERELQLKIDDITIDQSYGEFDRSKRFLIYADYDDVDGSGGNRNKTEHLGHYLGHLDFVKNSSCKLRIPAIANFSHREMFINLVLVDHHCDDDDDHENYLLMMKLSETLVSGYRVGHKNSNWSIWPESINENFIDNYAALSMGEFLSSLFLRMNGEYNWKFFRPFFIGRFIRSFQEEFERFSHHQMTNAVFDIEESVRKTIATLMLVIDEPDDQLLLFNSVYRHFHSKFTKPLNVTDFLTFIGIFSKFHHEDQLEFLKIFEEFILTNSVEMIISDDYRGIYRLLALLSNHSGQYETKQLKKILAPFLIRLLISLTSSSSSSTLLFKNMANNNYEGKLERYTKILHRLIHKTISLLMQCIDYMKPYNWSILSIMDEPMSSIRNVLNEMIDMFLLAQINRNDDYDDDDDDDEEKPFTFENDIETYRLLFIIYIRLINDNILDRQKHLLPLLTTKRIRLYYYLCRRSIQYQSTELMNE</sequence>
<comment type="caution">
    <text evidence="1">The sequence shown here is derived from an EMBL/GenBank/DDBJ whole genome shotgun (WGS) entry which is preliminary data.</text>
</comment>
<dbReference type="Proteomes" id="UP000828236">
    <property type="component" value="Unassembled WGS sequence"/>
</dbReference>
<reference evidence="1" key="2">
    <citation type="journal article" date="2021" name="World Allergy Organ. J.">
        <title>Chromosome-level assembly of Dermatophagoides farinae genome and transcriptome reveals two novel allergens Der f 37 and Der f 39.</title>
        <authorList>
            <person name="Chen J."/>
            <person name="Cai Z."/>
            <person name="Fan D."/>
            <person name="Hu J."/>
            <person name="Hou Y."/>
            <person name="He Y."/>
            <person name="Zhang Z."/>
            <person name="Zhao Z."/>
            <person name="Gao P."/>
            <person name="Hu W."/>
            <person name="Sun J."/>
            <person name="Li J."/>
            <person name="Ji K."/>
        </authorList>
    </citation>
    <scope>NUCLEOTIDE SEQUENCE</scope>
    <source>
        <strain evidence="1">JKM2019</strain>
    </source>
</reference>
<evidence type="ECO:0000313" key="1">
    <source>
        <dbReference type="EMBL" id="KAH7638879.1"/>
    </source>
</evidence>
<accession>A0A9D4NUF4</accession>
<dbReference type="AlphaFoldDB" id="A0A9D4NUF4"/>
<name>A0A9D4NUF4_DERFA</name>
<proteinExistence type="predicted"/>
<gene>
    <name evidence="1" type="ORF">HUG17_2912</name>
</gene>
<organism evidence="1">
    <name type="scientific">Dermatophagoides farinae</name>
    <name type="common">American house dust mite</name>
    <dbReference type="NCBI Taxonomy" id="6954"/>
    <lineage>
        <taxon>Eukaryota</taxon>
        <taxon>Metazoa</taxon>
        <taxon>Ecdysozoa</taxon>
        <taxon>Arthropoda</taxon>
        <taxon>Chelicerata</taxon>
        <taxon>Arachnida</taxon>
        <taxon>Acari</taxon>
        <taxon>Acariformes</taxon>
        <taxon>Sarcoptiformes</taxon>
        <taxon>Astigmata</taxon>
        <taxon>Psoroptidia</taxon>
        <taxon>Analgoidea</taxon>
        <taxon>Pyroglyphidae</taxon>
        <taxon>Dermatophagoidinae</taxon>
        <taxon>Dermatophagoides</taxon>
    </lineage>
</organism>
<dbReference type="EMBL" id="SDOV01000007">
    <property type="protein sequence ID" value="KAH7638879.1"/>
    <property type="molecule type" value="Genomic_DNA"/>
</dbReference>
<protein>
    <submittedName>
        <fullName evidence="1">Uncharacterized protein</fullName>
    </submittedName>
</protein>